<reference evidence="3" key="1">
    <citation type="submission" date="2015-09" db="EMBL/GenBank/DDBJ databases">
        <authorList>
            <person name="Daims H."/>
        </authorList>
    </citation>
    <scope>NUCLEOTIDE SEQUENCE [LARGE SCALE GENOMIC DNA]</scope>
</reference>
<dbReference type="EMBL" id="LN885086">
    <property type="protein sequence ID" value="CUQ65336.1"/>
    <property type="molecule type" value="Genomic_DNA"/>
</dbReference>
<proteinExistence type="predicted"/>
<dbReference type="Gene3D" id="2.60.120.10">
    <property type="entry name" value="Jelly Rolls"/>
    <property type="match status" value="1"/>
</dbReference>
<dbReference type="KEGG" id="nio:NITINOP_0360"/>
<evidence type="ECO:0000313" key="3">
    <source>
        <dbReference type="Proteomes" id="UP000066284"/>
    </source>
</evidence>
<protein>
    <recommendedName>
        <fullName evidence="1">ChrR-like cupin domain-containing protein</fullName>
    </recommendedName>
</protein>
<sequence>MTGIELPHDREEMAILQALGILEIEDRQVLTARIEDESPSFRQTVRVYEELAGLLAYAVKPAPPPPTLRDRLVDRIALEAAREAEQFELTADTVAFSAGSVKPSDSLRERLLSRIGSHQAVRNADATFDLRSSGPIDERSAVLPQDAGLPDDRPRSRWTAMKHLLRTCLIRLVTSERIGYWKAKIAGRQPIKGLTFIKASEGTWREIAPGVTAKLLSFDPASRRITTLLRFAPGTRYAPHRHTAVEELYVLEGGCRIAGRPMAVGDYHRAEAGTVHHDTSTDDGCLLLAISSPQNETAS</sequence>
<dbReference type="InterPro" id="IPR014710">
    <property type="entry name" value="RmlC-like_jellyroll"/>
</dbReference>
<keyword evidence="3" id="KW-1185">Reference proteome</keyword>
<dbReference type="SUPFAM" id="SSF51182">
    <property type="entry name" value="RmlC-like cupins"/>
    <property type="match status" value="1"/>
</dbReference>
<evidence type="ECO:0000313" key="2">
    <source>
        <dbReference type="EMBL" id="CUQ65336.1"/>
    </source>
</evidence>
<accession>A0A0S4KQ76</accession>
<feature type="domain" description="ChrR-like cupin" evidence="1">
    <location>
        <begin position="196"/>
        <end position="289"/>
    </location>
</feature>
<dbReference type="InterPro" id="IPR011051">
    <property type="entry name" value="RmlC_Cupin_sf"/>
</dbReference>
<organism evidence="2 3">
    <name type="scientific">Candidatus Nitrospira inopinata</name>
    <dbReference type="NCBI Taxonomy" id="1715989"/>
    <lineage>
        <taxon>Bacteria</taxon>
        <taxon>Pseudomonadati</taxon>
        <taxon>Nitrospirota</taxon>
        <taxon>Nitrospiria</taxon>
        <taxon>Nitrospirales</taxon>
        <taxon>Nitrospiraceae</taxon>
        <taxon>Nitrospira</taxon>
    </lineage>
</organism>
<dbReference type="STRING" id="1715989.NITINOP_0360"/>
<name>A0A0S4KQ76_9BACT</name>
<dbReference type="AlphaFoldDB" id="A0A0S4KQ76"/>
<dbReference type="OrthoDB" id="9801227at2"/>
<evidence type="ECO:0000259" key="1">
    <source>
        <dbReference type="Pfam" id="PF12973"/>
    </source>
</evidence>
<dbReference type="Pfam" id="PF12973">
    <property type="entry name" value="Cupin_7"/>
    <property type="match status" value="1"/>
</dbReference>
<dbReference type="InterPro" id="IPR025979">
    <property type="entry name" value="ChrR-like_cupin_dom"/>
</dbReference>
<dbReference type="RefSeq" id="WP_062482452.1">
    <property type="nucleotide sequence ID" value="NZ_LN885086.1"/>
</dbReference>
<dbReference type="Proteomes" id="UP000066284">
    <property type="component" value="Chromosome 1"/>
</dbReference>
<gene>
    <name evidence="2" type="ORF">NITINOP_0360</name>
</gene>